<evidence type="ECO:0000313" key="2">
    <source>
        <dbReference type="EMBL" id="CAB3998589.1"/>
    </source>
</evidence>
<keyword evidence="3" id="KW-1185">Reference proteome</keyword>
<feature type="region of interest" description="Disordered" evidence="1">
    <location>
        <begin position="1"/>
        <end position="52"/>
    </location>
</feature>
<dbReference type="InterPro" id="IPR000477">
    <property type="entry name" value="RT_dom"/>
</dbReference>
<dbReference type="Proteomes" id="UP001152795">
    <property type="component" value="Unassembled WGS sequence"/>
</dbReference>
<evidence type="ECO:0000256" key="1">
    <source>
        <dbReference type="SAM" id="MobiDB-lite"/>
    </source>
</evidence>
<dbReference type="PROSITE" id="PS50878">
    <property type="entry name" value="RT_POL"/>
    <property type="match status" value="1"/>
</dbReference>
<gene>
    <name evidence="2" type="ORF">PACLA_8A031760</name>
</gene>
<feature type="compositionally biased region" description="Basic and acidic residues" evidence="1">
    <location>
        <begin position="27"/>
        <end position="37"/>
    </location>
</feature>
<feature type="compositionally biased region" description="Basic and acidic residues" evidence="1">
    <location>
        <begin position="1"/>
        <end position="10"/>
    </location>
</feature>
<evidence type="ECO:0000313" key="3">
    <source>
        <dbReference type="Proteomes" id="UP001152795"/>
    </source>
</evidence>
<dbReference type="InterPro" id="IPR043502">
    <property type="entry name" value="DNA/RNA_pol_sf"/>
</dbReference>
<comment type="caution">
    <text evidence="2">The sequence shown here is derived from an EMBL/GenBank/DDBJ whole genome shotgun (WGS) entry which is preliminary data.</text>
</comment>
<dbReference type="PANTHER" id="PTHR19446">
    <property type="entry name" value="REVERSE TRANSCRIPTASES"/>
    <property type="match status" value="1"/>
</dbReference>
<feature type="compositionally biased region" description="Polar residues" evidence="1">
    <location>
        <begin position="41"/>
        <end position="52"/>
    </location>
</feature>
<sequence>MSDLSLDHILNRNPHMYPPATQLTSHDTPKDSEDYDAHPVPNTTSCNPLSDITISPDDVRRILLSQDDNKATGPDRIPATLLKYCAPYISSSLSDLFNKSLSSGKIPVEWKISNIIHIPKGGVKNDVSNFRPISLLPIVSKVLERCIYDQIVNHVSSQLHNLQFGFLRGRSTTSQLLQVLHEIGKLLDQRMQTDILYLDFSKAFDKIDHKLLLKKLSNFGICGNLLNWFQNYLTNRHQKLTVLSKTSCPIPVLSGVPQGSILGPLLFLMYVNDLPQQTTTSSVDLFADDTKCYRAISKPQDFRDVQCDFDRINKWCQV</sequence>
<name>A0A7D9I6X5_PARCT</name>
<dbReference type="AlphaFoldDB" id="A0A7D9I6X5"/>
<dbReference type="CDD" id="cd01650">
    <property type="entry name" value="RT_nLTR_like"/>
    <property type="match status" value="1"/>
</dbReference>
<reference evidence="2" key="1">
    <citation type="submission" date="2020-04" db="EMBL/GenBank/DDBJ databases">
        <authorList>
            <person name="Alioto T."/>
            <person name="Alioto T."/>
            <person name="Gomez Garrido J."/>
        </authorList>
    </citation>
    <scope>NUCLEOTIDE SEQUENCE</scope>
    <source>
        <strain evidence="2">A484AB</strain>
    </source>
</reference>
<dbReference type="EMBL" id="CACRXK020003392">
    <property type="protein sequence ID" value="CAB3998589.1"/>
    <property type="molecule type" value="Genomic_DNA"/>
</dbReference>
<organism evidence="2 3">
    <name type="scientific">Paramuricea clavata</name>
    <name type="common">Red gorgonian</name>
    <name type="synonym">Violescent sea-whip</name>
    <dbReference type="NCBI Taxonomy" id="317549"/>
    <lineage>
        <taxon>Eukaryota</taxon>
        <taxon>Metazoa</taxon>
        <taxon>Cnidaria</taxon>
        <taxon>Anthozoa</taxon>
        <taxon>Octocorallia</taxon>
        <taxon>Malacalcyonacea</taxon>
        <taxon>Plexauridae</taxon>
        <taxon>Paramuricea</taxon>
    </lineage>
</organism>
<protein>
    <submittedName>
        <fullName evidence="2">Uncharacterized protein</fullName>
    </submittedName>
</protein>
<accession>A0A7D9I6X5</accession>
<proteinExistence type="predicted"/>
<dbReference type="OrthoDB" id="10070415at2759"/>
<dbReference type="SUPFAM" id="SSF56672">
    <property type="entry name" value="DNA/RNA polymerases"/>
    <property type="match status" value="1"/>
</dbReference>
<dbReference type="Pfam" id="PF00078">
    <property type="entry name" value="RVT_1"/>
    <property type="match status" value="1"/>
</dbReference>